<evidence type="ECO:0000313" key="5">
    <source>
        <dbReference type="EMBL" id="GAA0316086.1"/>
    </source>
</evidence>
<dbReference type="InterPro" id="IPR011970">
    <property type="entry name" value="MltB_2"/>
</dbReference>
<dbReference type="Pfam" id="PF13406">
    <property type="entry name" value="SLT_2"/>
    <property type="match status" value="1"/>
</dbReference>
<evidence type="ECO:0000313" key="6">
    <source>
        <dbReference type="Proteomes" id="UP001501787"/>
    </source>
</evidence>
<sequence>MRSSSSFSFSALGTAIGLLTMSSAYAASPPAPDLSNSEFQQCLNGLKNSSQFNGVSNSTFERYRPSAPDPSVIQSLNYQPEFRKDIWDYLSSLVDKERVEDGIRAKHQWADTLRRIESRYGVKSEHVLGVWGVESNFGQTLGKKPLFESLATLSCFDRRQSYFRGEYANALKIVQNGDISPSDMTGSWAGAFGQTQFMPSTFLELAVDFDGDGRRDLVNSVPDALASTANFLSKRGYRTGEPWGYEVRLPDGYWATSNRKDKKSMDYWRQQGLTLANGRPLPYDLSSAGLLLPAGKEGPAFLVGKNFDTFYSYNASESYALAIAHLSSLVEKEDSSKTDFITAWPTDDPGISRQQAKDIQQALLDAGYDIGGVDGIIGDNTRTAIQQYQTSRGVFPADGRAGQKFYRLIVGDAPSPNTYNSGYTPPARSANDSMGQLIEQQSTQTTVTPSYSQNSYSQNNNSQSSYSQNSYSNQQTSQPRYRRTMDADGVIRLVRIDDGEQ</sequence>
<dbReference type="SUPFAM" id="SSF53955">
    <property type="entry name" value="Lysozyme-like"/>
    <property type="match status" value="1"/>
</dbReference>
<organism evidence="5 6">
    <name type="scientific">Psychrobacter aestuarii</name>
    <dbReference type="NCBI Taxonomy" id="556327"/>
    <lineage>
        <taxon>Bacteria</taxon>
        <taxon>Pseudomonadati</taxon>
        <taxon>Pseudomonadota</taxon>
        <taxon>Gammaproteobacteria</taxon>
        <taxon>Moraxellales</taxon>
        <taxon>Moraxellaceae</taxon>
        <taxon>Psychrobacter</taxon>
    </lineage>
</organism>
<evidence type="ECO:0000256" key="2">
    <source>
        <dbReference type="SAM" id="SignalP"/>
    </source>
</evidence>
<comment type="caution">
    <text evidence="5">The sequence shown here is derived from an EMBL/GenBank/DDBJ whole genome shotgun (WGS) entry which is preliminary data.</text>
</comment>
<reference evidence="5 6" key="1">
    <citation type="journal article" date="2019" name="Int. J. Syst. Evol. Microbiol.">
        <title>The Global Catalogue of Microorganisms (GCM) 10K type strain sequencing project: providing services to taxonomists for standard genome sequencing and annotation.</title>
        <authorList>
            <consortium name="The Broad Institute Genomics Platform"/>
            <consortium name="The Broad Institute Genome Sequencing Center for Infectious Disease"/>
            <person name="Wu L."/>
            <person name="Ma J."/>
        </authorList>
    </citation>
    <scope>NUCLEOTIDE SEQUENCE [LARGE SCALE GENOMIC DNA]</scope>
    <source>
        <strain evidence="5 6">JCM 16343</strain>
    </source>
</reference>
<dbReference type="Gene3D" id="1.10.8.350">
    <property type="entry name" value="Bacterial muramidase"/>
    <property type="match status" value="1"/>
</dbReference>
<evidence type="ECO:0000256" key="1">
    <source>
        <dbReference type="SAM" id="MobiDB-lite"/>
    </source>
</evidence>
<name>A0ABN0VSC6_9GAMM</name>
<dbReference type="Pfam" id="PF01471">
    <property type="entry name" value="PG_binding_1"/>
    <property type="match status" value="1"/>
</dbReference>
<dbReference type="CDD" id="cd13399">
    <property type="entry name" value="Slt35-like"/>
    <property type="match status" value="1"/>
</dbReference>
<feature type="compositionally biased region" description="Polar residues" evidence="1">
    <location>
        <begin position="440"/>
        <end position="449"/>
    </location>
</feature>
<keyword evidence="6" id="KW-1185">Reference proteome</keyword>
<feature type="signal peptide" evidence="2">
    <location>
        <begin position="1"/>
        <end position="26"/>
    </location>
</feature>
<dbReference type="InterPro" id="IPR023346">
    <property type="entry name" value="Lysozyme-like_dom_sf"/>
</dbReference>
<evidence type="ECO:0000259" key="3">
    <source>
        <dbReference type="Pfam" id="PF01471"/>
    </source>
</evidence>
<keyword evidence="2" id="KW-0732">Signal</keyword>
<dbReference type="PANTHER" id="PTHR30163">
    <property type="entry name" value="MEMBRANE-BOUND LYTIC MUREIN TRANSGLYCOSYLASE B"/>
    <property type="match status" value="1"/>
</dbReference>
<dbReference type="InterPro" id="IPR002477">
    <property type="entry name" value="Peptidoglycan-bd-like"/>
</dbReference>
<dbReference type="Proteomes" id="UP001501787">
    <property type="component" value="Unassembled WGS sequence"/>
</dbReference>
<dbReference type="RefSeq" id="WP_201504715.1">
    <property type="nucleotide sequence ID" value="NZ_BAAAFR010000002.1"/>
</dbReference>
<feature type="chain" id="PRO_5045633475" evidence="2">
    <location>
        <begin position="27"/>
        <end position="501"/>
    </location>
</feature>
<proteinExistence type="predicted"/>
<dbReference type="PANTHER" id="PTHR30163:SF10">
    <property type="entry name" value="TRANSGLYCOLASE-RELATED"/>
    <property type="match status" value="1"/>
</dbReference>
<dbReference type="InterPro" id="IPR036366">
    <property type="entry name" value="PGBDSf"/>
</dbReference>
<dbReference type="Gene3D" id="1.10.101.10">
    <property type="entry name" value="PGBD-like superfamily/PGBD"/>
    <property type="match status" value="1"/>
</dbReference>
<dbReference type="Gene3D" id="1.10.530.10">
    <property type="match status" value="1"/>
</dbReference>
<feature type="domain" description="Peptidoglycan binding-like" evidence="3">
    <location>
        <begin position="353"/>
        <end position="406"/>
    </location>
</feature>
<dbReference type="SUPFAM" id="SSF47090">
    <property type="entry name" value="PGBD-like"/>
    <property type="match status" value="1"/>
</dbReference>
<feature type="compositionally biased region" description="Low complexity" evidence="1">
    <location>
        <begin position="450"/>
        <end position="475"/>
    </location>
</feature>
<gene>
    <name evidence="5" type="ORF">GCM10009129_11750</name>
</gene>
<dbReference type="InterPro" id="IPR043426">
    <property type="entry name" value="MltB-like"/>
</dbReference>
<accession>A0ABN0VSC6</accession>
<dbReference type="NCBIfam" id="TIGR02283">
    <property type="entry name" value="MltB_2"/>
    <property type="match status" value="1"/>
</dbReference>
<protein>
    <submittedName>
        <fullName evidence="5">Lytic murein transglycosylase</fullName>
    </submittedName>
</protein>
<evidence type="ECO:0000259" key="4">
    <source>
        <dbReference type="Pfam" id="PF13406"/>
    </source>
</evidence>
<dbReference type="InterPro" id="IPR036365">
    <property type="entry name" value="PGBD-like_sf"/>
</dbReference>
<feature type="region of interest" description="Disordered" evidence="1">
    <location>
        <begin position="440"/>
        <end position="486"/>
    </location>
</feature>
<dbReference type="EMBL" id="BAAAFR010000002">
    <property type="protein sequence ID" value="GAA0316086.1"/>
    <property type="molecule type" value="Genomic_DNA"/>
</dbReference>
<dbReference type="InterPro" id="IPR031304">
    <property type="entry name" value="SLT_2"/>
</dbReference>
<feature type="domain" description="Transglycosylase SLT" evidence="4">
    <location>
        <begin position="39"/>
        <end position="327"/>
    </location>
</feature>